<dbReference type="CDD" id="cd00081">
    <property type="entry name" value="Hint"/>
    <property type="match status" value="1"/>
</dbReference>
<protein>
    <submittedName>
        <fullName evidence="5">Ricin-type beta-trefoil lectin domain protein</fullName>
    </submittedName>
</protein>
<accession>A0ABT7GQR4</accession>
<feature type="compositionally biased region" description="Low complexity" evidence="1">
    <location>
        <begin position="2358"/>
        <end position="2367"/>
    </location>
</feature>
<dbReference type="InterPro" id="IPR035992">
    <property type="entry name" value="Ricin_B-like_lectins"/>
</dbReference>
<dbReference type="InterPro" id="IPR003587">
    <property type="entry name" value="Hint_dom_N"/>
</dbReference>
<dbReference type="NCBIfam" id="TIGR03696">
    <property type="entry name" value="Rhs_assc_core"/>
    <property type="match status" value="1"/>
</dbReference>
<feature type="domain" description="Hint" evidence="3">
    <location>
        <begin position="2203"/>
        <end position="2302"/>
    </location>
</feature>
<feature type="signal peptide" evidence="2">
    <location>
        <begin position="1"/>
        <end position="16"/>
    </location>
</feature>
<dbReference type="SUPFAM" id="SSF50370">
    <property type="entry name" value="Ricin B-like lectins"/>
    <property type="match status" value="1"/>
</dbReference>
<evidence type="ECO:0000259" key="4">
    <source>
        <dbReference type="SMART" id="SM00458"/>
    </source>
</evidence>
<evidence type="ECO:0000259" key="3">
    <source>
        <dbReference type="SMART" id="SM00306"/>
    </source>
</evidence>
<proteinExistence type="predicted"/>
<feature type="region of interest" description="Disordered" evidence="1">
    <location>
        <begin position="50"/>
        <end position="73"/>
    </location>
</feature>
<dbReference type="NCBIfam" id="TIGR01443">
    <property type="entry name" value="intein_Cterm"/>
    <property type="match status" value="1"/>
</dbReference>
<feature type="region of interest" description="Disordered" evidence="1">
    <location>
        <begin position="1915"/>
        <end position="1935"/>
    </location>
</feature>
<feature type="region of interest" description="Disordered" evidence="1">
    <location>
        <begin position="184"/>
        <end position="210"/>
    </location>
</feature>
<dbReference type="Pfam" id="PF07591">
    <property type="entry name" value="PT-HINT"/>
    <property type="match status" value="1"/>
</dbReference>
<dbReference type="InterPro" id="IPR022385">
    <property type="entry name" value="Rhs_assc_core"/>
</dbReference>
<keyword evidence="6" id="KW-1185">Reference proteome</keyword>
<organism evidence="5 6">
    <name type="scientific">Streptomyces katrae</name>
    <dbReference type="NCBI Taxonomy" id="68223"/>
    <lineage>
        <taxon>Bacteria</taxon>
        <taxon>Bacillati</taxon>
        <taxon>Actinomycetota</taxon>
        <taxon>Actinomycetes</taxon>
        <taxon>Kitasatosporales</taxon>
        <taxon>Streptomycetaceae</taxon>
        <taxon>Streptomyces</taxon>
    </lineage>
</organism>
<dbReference type="InterPro" id="IPR036844">
    <property type="entry name" value="Hint_dom_sf"/>
</dbReference>
<dbReference type="Gene3D" id="2.80.10.50">
    <property type="match status" value="1"/>
</dbReference>
<dbReference type="Gene3D" id="2.170.16.10">
    <property type="entry name" value="Hedgehog/Intein (Hint) domain"/>
    <property type="match status" value="1"/>
</dbReference>
<dbReference type="PROSITE" id="PS50231">
    <property type="entry name" value="RICIN_B_LECTIN"/>
    <property type="match status" value="1"/>
</dbReference>
<feature type="compositionally biased region" description="Polar residues" evidence="1">
    <location>
        <begin position="1657"/>
        <end position="1666"/>
    </location>
</feature>
<dbReference type="InterPro" id="IPR000772">
    <property type="entry name" value="Ricin_B_lectin"/>
</dbReference>
<evidence type="ECO:0000256" key="1">
    <source>
        <dbReference type="SAM" id="MobiDB-lite"/>
    </source>
</evidence>
<dbReference type="RefSeq" id="WP_285340897.1">
    <property type="nucleotide sequence ID" value="NZ_JASITI010000005.1"/>
</dbReference>
<dbReference type="PANTHER" id="PTHR32305:SF17">
    <property type="entry name" value="TRNA NUCLEASE WAPA"/>
    <property type="match status" value="1"/>
</dbReference>
<evidence type="ECO:0000313" key="5">
    <source>
        <dbReference type="EMBL" id="MDK9495229.1"/>
    </source>
</evidence>
<dbReference type="Gene3D" id="2.180.10.10">
    <property type="entry name" value="RHS repeat-associated core"/>
    <property type="match status" value="3"/>
</dbReference>
<keyword evidence="2" id="KW-0732">Signal</keyword>
<dbReference type="InterPro" id="IPR030934">
    <property type="entry name" value="Intein_C"/>
</dbReference>
<name>A0ABT7GQR4_9ACTN</name>
<feature type="region of interest" description="Disordered" evidence="1">
    <location>
        <begin position="2355"/>
        <end position="2383"/>
    </location>
</feature>
<dbReference type="Proteomes" id="UP001223390">
    <property type="component" value="Unassembled WGS sequence"/>
</dbReference>
<feature type="region of interest" description="Disordered" evidence="1">
    <location>
        <begin position="1638"/>
        <end position="1666"/>
    </location>
</feature>
<dbReference type="SMART" id="SM00458">
    <property type="entry name" value="RICIN"/>
    <property type="match status" value="1"/>
</dbReference>
<feature type="compositionally biased region" description="Polar residues" evidence="1">
    <location>
        <begin position="1925"/>
        <end position="1934"/>
    </location>
</feature>
<dbReference type="InterPro" id="IPR006530">
    <property type="entry name" value="YD"/>
</dbReference>
<evidence type="ECO:0000313" key="6">
    <source>
        <dbReference type="Proteomes" id="UP001223390"/>
    </source>
</evidence>
<dbReference type="NCBIfam" id="TIGR01643">
    <property type="entry name" value="YD_repeat_2x"/>
    <property type="match status" value="1"/>
</dbReference>
<dbReference type="Pfam" id="PF05593">
    <property type="entry name" value="RHS_repeat"/>
    <property type="match status" value="1"/>
</dbReference>
<dbReference type="InterPro" id="IPR031325">
    <property type="entry name" value="RHS_repeat"/>
</dbReference>
<evidence type="ECO:0000256" key="2">
    <source>
        <dbReference type="SAM" id="SignalP"/>
    </source>
</evidence>
<feature type="region of interest" description="Disordered" evidence="1">
    <location>
        <begin position="318"/>
        <end position="340"/>
    </location>
</feature>
<dbReference type="SUPFAM" id="SSF51294">
    <property type="entry name" value="Hedgehog/intein (Hint) domain"/>
    <property type="match status" value="1"/>
</dbReference>
<sequence>MSVMLMATLLPVQAWAASPGDRSGVQLPGLQQDMKAKLDKVEAAKLEGWAGAPVQPPPDYEPSKATPPAGGTAPVTLTGEQLVQAGALPVSIGKASPTPENPAPPTPSGTWSVAVETRTATEAANVDGALIKVTPPVDAATPVDVQLDYKKFKDLYGTEWATRLELKQLPSCFLETPNLPECSVAKDVPSTNDPATGTVRATVDPANAPSQGMRTMAGGSGGPMVLAASDGASGAGGTYKATSLSPSGSWTAGGSGGGFSWSYPLTVPAPPAGPAPQIGFSYSSQAVDGRTSVANGQASWIGDGWGYEPGFIERRYRSCSDDRKASPSTPNNDNATDKKKGDLCWAGDNVVMSLGGSTSELVRDSVTGQWVPSSDDGSRIERKTDTTVANGAKDGEYWVVTTRDGTRYFFGRHDVDGAGSRPVTNSVLTVPVFGNHPGEPCYQTSYAASSCEQGWRWNLDYVEDVHGNAMIIDWAKETNRYAKNQKYKEAVSYVRAGYPTQISYGLRSDNLSGPPAAQVEFTVAERCIKEGVTQCSDAEFEGNNYGGKQPWWDTPATLNCKPSATDCYVPAPSFWTRKRLTAVTTKAQRTEGSTALSLVDRWTLAQSFPRQRTDTHPPLWLESITRTGYSTAKDSGGNQESIALPPVSFLANVQDMPNRVATSATDATPGFDRLRVETIRSETGGEIVVDYSAPCPVGGAHPKPEENTTRCFPVHWTPDGELEKPPLEWFNKYVVEKVTEKDRVARQPDVTTSYTYEGDAAWAKDNDEFSKPELRTYSQWRGYASVVVNKGVTANAGKPDATEQSQTRTRFFRGMSGDASRPKITLKDSTGAEDLGEDVLQLQGQAAETITYTKAGGEVSSRVLNWPWLQKTASRPRDGTTPLEAYRSGTARTDAMQAVSGGRTYLVRTRHTFDTTYGLPQTTQAEVLTPNGTGWSSSNQQCVATTYVHNTAKHLIGLTQRTRTTIGDCTQTAWGEVISDVRASFDVPNAFGATPDKGLPVQGDTLDAAGTGWITQTRTEYDALGRPTKNYDAAGNATSTSYSPATGSVFATTITNALGHAVTTKSDPGRGSVLESLDANSRKVTSAYDALGRTTGVWTPSRKQGTDKAAYTFSYQITEHEPPTVTSNALKDDGSYTQTITLYDGQLRPRQTQGEALGGGRLITDTLYNTSGVVRQTNNSYYAEGEPDKKLFVPESVFHVPNSTKTAYDGLGRVTQATTLFADVPQYSSTTQYGGDFTLTRSAMSVDGTTPLKGSRASKTWTDPMGRTSAVEHATAADLTTWNRTSYNYDVRNKLSQVTDAAGNKWTYGYDARGRKTWSEDPDTGRSEFGYNNLDQQLWAKDSSGRTQYTTYDVLGRTTELRDDAPNGPLVASFTFDTLTGAKGQPVASTRYEGGAAYTSEVTGYDSEYRPTGSKITIPNVPATKGLAGTYAYSTTYTPTGKIQSSTLPSTPGGLAAEKLVTRYDREGMPQTLSGLAWYTADIKYSPFGDVLRTASGSAPNRIWTTNLYNPNTGQVTNQITDRETGPNRISDVSYDYDVAGNITSITDTQPGGRVDRQCYTYDQMGQLTKAWTGKTAACTGPSLADVTPGPDGDGFWQEYQFDAIGNRTKLVNKDLTNSALDDETTYTYGVTIATNGAQPPLKTQPHALSKAEKTTRNPGSTVTSLSTYEYDASGNTKSRRIDGDTQTLNWDRRNKITSAGSPGIGAVSVIGASGKCIDVESGGTADGTPVQIYPCNETKAQQWRLTGETVRALDKCLTTSGSKLVLATCDGTDKQKFVHRAGDKSLNNPATNQCVDVPNNAADGTDLQLWPCNATDPQQFTFDNTTTYIYDAGGNRLIEETGSSRTLYLGEAEITVNKAGQAIDAVRYYSGAGATTVRRTTGKADNHQLTVQLADHHGTATTSVEQTAGQAITRRKSDPYGNPRGTQPGNWTGNRGFLGSGIDDTNTGLTHIGAREYEATTGRFISVDPIIDITDPLQMNGYTYANGNPIGGSDPSGLFCDGCSVNNPDSVWNPDHLGQTRDWDFTDPTWDYGRNGGKPKNNNKYYYTSSRGDGPKAPKDTNGTVKIYLINRYIPTQDELVAFNSAFYKPKQSYEENIRLWANNLCGSSYEPGSNQEFCDGANAIGLINPSGDWMEALGIRNIYECSKDFGWNKNCGMAAVDIVITVAGGIAGRAAKGAKAAKSAEVTIVEEGTAPKFITQCDSFTAGTLVLMADGTVKNIEDVKIGEEVIATDPQSGETASKTVTSEIFTEDDKDYIELTVKGQDRPITTTTHHPFWSASDASWVDAGELKPGATLRTDAGTTVGIASVHRYRADQQTYNLTVSDLHTYYVLVGETPVLVHNANRRSTCGIGGDGDSYYGDGRPGPYERPPGTPTAEQRASVQGKPCVTCGASEDVMFADHKVPLVTEWFNRFKINMTRAKSVDAVQPQCGSCSGAQGGKFSHLARKWAKAWGFDD</sequence>
<dbReference type="InterPro" id="IPR050708">
    <property type="entry name" value="T6SS_VgrG/RHS"/>
</dbReference>
<feature type="chain" id="PRO_5046279653" evidence="2">
    <location>
        <begin position="17"/>
        <end position="2458"/>
    </location>
</feature>
<dbReference type="EMBL" id="JASITI010000005">
    <property type="protein sequence ID" value="MDK9495229.1"/>
    <property type="molecule type" value="Genomic_DNA"/>
</dbReference>
<comment type="caution">
    <text evidence="5">The sequence shown here is derived from an EMBL/GenBank/DDBJ whole genome shotgun (WGS) entry which is preliminary data.</text>
</comment>
<gene>
    <name evidence="5" type="ORF">QEZ40_005359</name>
</gene>
<reference evidence="5 6" key="1">
    <citation type="submission" date="2023-05" db="EMBL/GenBank/DDBJ databases">
        <title>Sequencing and Assembly of Streptomyces sp. NP73.</title>
        <authorList>
            <person name="Konwar A.N."/>
            <person name="Saikia K."/>
            <person name="Thakur D."/>
        </authorList>
    </citation>
    <scope>NUCLEOTIDE SEQUENCE [LARGE SCALE GENOMIC DNA]</scope>
    <source>
        <strain evidence="5 6">NP73</strain>
    </source>
</reference>
<dbReference type="SMART" id="SM00306">
    <property type="entry name" value="HintN"/>
    <property type="match status" value="1"/>
</dbReference>
<feature type="domain" description="Ricin B lectin" evidence="4">
    <location>
        <begin position="1702"/>
        <end position="1824"/>
    </location>
</feature>
<dbReference type="Pfam" id="PF00652">
    <property type="entry name" value="Ricin_B_lectin"/>
    <property type="match status" value="1"/>
</dbReference>
<feature type="region of interest" description="Disordered" evidence="1">
    <location>
        <begin position="91"/>
        <end position="111"/>
    </location>
</feature>
<dbReference type="PANTHER" id="PTHR32305">
    <property type="match status" value="1"/>
</dbReference>